<dbReference type="EMBL" id="CADCTX010000727">
    <property type="protein sequence ID" value="CAA9344405.1"/>
    <property type="molecule type" value="Genomic_DNA"/>
</dbReference>
<gene>
    <name evidence="2" type="ORF">AVDCRST_MAG40-2546</name>
</gene>
<name>A0A6J4M2G4_9BACT</name>
<evidence type="ECO:0000256" key="1">
    <source>
        <dbReference type="SAM" id="MobiDB-lite"/>
    </source>
</evidence>
<proteinExistence type="predicted"/>
<sequence length="85" mass="9477">ERVSRCRPHHPPPRAARPPGDGGRGRPPQPRLRGRARRARRPPRRDLHRRGHRRRRGPLGARDVRAAPGQPGHGGLRDRGRGGGV</sequence>
<dbReference type="AlphaFoldDB" id="A0A6J4M2G4"/>
<feature type="region of interest" description="Disordered" evidence="1">
    <location>
        <begin position="1"/>
        <end position="85"/>
    </location>
</feature>
<protein>
    <submittedName>
        <fullName evidence="2">Phosphoribosylformylglycinamidine synthase, PurS subunit</fullName>
        <ecNumber evidence="2">6.3.5.3</ecNumber>
    </submittedName>
</protein>
<feature type="compositionally biased region" description="Basic and acidic residues" evidence="1">
    <location>
        <begin position="75"/>
        <end position="85"/>
    </location>
</feature>
<feature type="non-terminal residue" evidence="2">
    <location>
        <position position="1"/>
    </location>
</feature>
<keyword evidence="2" id="KW-0436">Ligase</keyword>
<evidence type="ECO:0000313" key="2">
    <source>
        <dbReference type="EMBL" id="CAA9344405.1"/>
    </source>
</evidence>
<reference evidence="2" key="1">
    <citation type="submission" date="2020-02" db="EMBL/GenBank/DDBJ databases">
        <authorList>
            <person name="Meier V. D."/>
        </authorList>
    </citation>
    <scope>NUCLEOTIDE SEQUENCE</scope>
    <source>
        <strain evidence="2">AVDCRST_MAG40</strain>
    </source>
</reference>
<organism evidence="2">
    <name type="scientific">uncultured Gemmatimonadaceae bacterium</name>
    <dbReference type="NCBI Taxonomy" id="246130"/>
    <lineage>
        <taxon>Bacteria</taxon>
        <taxon>Pseudomonadati</taxon>
        <taxon>Gemmatimonadota</taxon>
        <taxon>Gemmatimonadia</taxon>
        <taxon>Gemmatimonadales</taxon>
        <taxon>Gemmatimonadaceae</taxon>
        <taxon>environmental samples</taxon>
    </lineage>
</organism>
<feature type="non-terminal residue" evidence="2">
    <location>
        <position position="85"/>
    </location>
</feature>
<feature type="compositionally biased region" description="Basic residues" evidence="1">
    <location>
        <begin position="1"/>
        <end position="12"/>
    </location>
</feature>
<accession>A0A6J4M2G4</accession>
<feature type="compositionally biased region" description="Basic residues" evidence="1">
    <location>
        <begin position="32"/>
        <end position="57"/>
    </location>
</feature>
<dbReference type="GO" id="GO:0004642">
    <property type="term" value="F:phosphoribosylformylglycinamidine synthase activity"/>
    <property type="evidence" value="ECO:0007669"/>
    <property type="project" value="UniProtKB-EC"/>
</dbReference>
<dbReference type="EC" id="6.3.5.3" evidence="2"/>